<evidence type="ECO:0000313" key="3">
    <source>
        <dbReference type="Proteomes" id="UP000185999"/>
    </source>
</evidence>
<proteinExistence type="predicted"/>
<reference evidence="3" key="1">
    <citation type="submission" date="2017-01" db="EMBL/GenBank/DDBJ databases">
        <authorList>
            <person name="Varghese N."/>
            <person name="Submissions S."/>
        </authorList>
    </citation>
    <scope>NUCLEOTIDE SEQUENCE [LARGE SCALE GENOMIC DNA]</scope>
    <source>
        <strain evidence="3">DSM 22306</strain>
    </source>
</reference>
<dbReference type="EMBL" id="FTOE01000004">
    <property type="protein sequence ID" value="SIS74519.1"/>
    <property type="molecule type" value="Genomic_DNA"/>
</dbReference>
<sequence length="142" mass="16158">MKIKKSNLDAVVQWIDVKLAKDDKFPFDLSLDKGSSSKASKKNLKALKAWRKCSHNVNEVREWCQEWLDEKHESTLFLALEHNNTHKADQILKITLQAFDLLTDQADKQGLSPSELIVAHLSEKQSKPSKLPKTPKPPKSSK</sequence>
<gene>
    <name evidence="2" type="ORF">SAMN05421760_104119</name>
</gene>
<dbReference type="OrthoDB" id="6120310at2"/>
<protein>
    <submittedName>
        <fullName evidence="2">Uncharacterized protein</fullName>
    </submittedName>
</protein>
<dbReference type="AlphaFoldDB" id="A0A1N7LL64"/>
<evidence type="ECO:0000313" key="2">
    <source>
        <dbReference type="EMBL" id="SIS74519.1"/>
    </source>
</evidence>
<evidence type="ECO:0000256" key="1">
    <source>
        <dbReference type="SAM" id="MobiDB-lite"/>
    </source>
</evidence>
<dbReference type="RefSeq" id="WP_054341566.1">
    <property type="nucleotide sequence ID" value="NZ_FTOE01000004.1"/>
</dbReference>
<feature type="region of interest" description="Disordered" evidence="1">
    <location>
        <begin position="121"/>
        <end position="142"/>
    </location>
</feature>
<dbReference type="Proteomes" id="UP000185999">
    <property type="component" value="Unassembled WGS sequence"/>
</dbReference>
<organism evidence="2 3">
    <name type="scientific">Neptunomonas antarctica</name>
    <dbReference type="NCBI Taxonomy" id="619304"/>
    <lineage>
        <taxon>Bacteria</taxon>
        <taxon>Pseudomonadati</taxon>
        <taxon>Pseudomonadota</taxon>
        <taxon>Gammaproteobacteria</taxon>
        <taxon>Oceanospirillales</taxon>
        <taxon>Oceanospirillaceae</taxon>
        <taxon>Neptunomonas</taxon>
    </lineage>
</organism>
<keyword evidence="3" id="KW-1185">Reference proteome</keyword>
<name>A0A1N7LL64_9GAMM</name>
<accession>A0A1N7LL64</accession>